<feature type="compositionally biased region" description="Basic and acidic residues" evidence="1">
    <location>
        <begin position="1696"/>
        <end position="1708"/>
    </location>
</feature>
<feature type="compositionally biased region" description="Pro residues" evidence="1">
    <location>
        <begin position="882"/>
        <end position="894"/>
    </location>
</feature>
<dbReference type="EMBL" id="OV696691">
    <property type="protein sequence ID" value="CAH1267427.1"/>
    <property type="molecule type" value="Genomic_DNA"/>
</dbReference>
<name>A0A8K0A1X7_BRALA</name>
<sequence>MFRRRWILPRKPPAEQQGGFDRDSLSNLENADPELCIRLLRTPTVQNYSGLKKKLEHCDAEWMQDFLQLDGLGVLFECLDRLSDRGFSSFTNAYIQLECVGCVRAVMNSRTGLEYIIENREFTRTLAKALDTENTMVKKQVFELLSAICVYSLEGYELAIDALENYKLAKNQRYRFSLIINELRFADVTTYKSTLMAFINCIIVATEDLEDRIRIRNEFIGLQLLDIMTDLRRGDDPDLLIQCEVFDEQKLSDEEELSNPEEIDLGSHIDVFYAIFKKVSYSPQASSFLNILVNLLQLDPTDSFSDVVWDTLDRLVQKATLLERRYQADMLLAQGVREIRWQIENTLALGTDDGGNRTLERPRKNLHSEAQTDLLMKDIEVLMNERKRMGKKTIDLEKVRTMMCQTCGKTGGEMPRSVARETGPVTHRPTEEELYRYNYNELLRIEEELVGQQVHRKAAIPTGAIPTPFTMGEESAEQSGARIGPRPPFPRSIVTDVFPSSTTTVLSIQQADASVPAPPEPSQAVNRMLASFNALMQQYTDSGEEAIPMSSMHVPDRHGAFPPEQYPPVRYPYPAQPNVANAPLSTAPLPQMGAKPYHAAVQYATSGTSMPIQAAMPSQGVPISDKVGDVNARAASSGGNAVVSATHTTSMTQVVPNQAGAEAIQRQGSGGMVPAPYPGTGYSEVIQESRHQASYAETGYTGVPIAAGATLAPASYPSAVASYSSAVASYPSAVASYPSTVAPYQSTVASYPSTVLSYPSTVAPYPSTIAPYLSTVAPYPGTIASYPTTAAPMLYTTTGQVIPSTGIAGTTIVTIASSTLAATVATNAYPISTANALIEGGTYSYTQPPSSQPGTIVVFTAEGQAVVAAETVSPIPTSMSPSPSPPPPGPPPPLLTRNPPQSAPSSPPVPPPPPGRVSIPVAFIDRKEETVHPNVPKPAGKLKHVNWVKIPQHAMSGKNNVWTKIREWEERIEPDFSRAEELFRQTELPTRERKKKQEEVNLLEGKRSLNINIYLRQFKCSHEEIIDMVQQGDPEKMGAERLKGLLRLLPQAHEIELLTSYEGDKTKLGAAEKFFLLLLELPSYRLRVEGMVMKEEFSASMAFLKPSIRTIQQACQDLLDNKKLQRLLQLILLTGNFLNFGGYAGNAAGFRLHSLLRLVDTRANKPKMNLMHFVVQEAEEKDPAILTFPDDMKHLEEAARLSMEGLSSEIQQLMTGLHRLHKQLSNSEDDVKEQFQTFVERAMVSVCELQKELGSIKQLARKLAVHFCEDPNCFQLEECLQIFKTFCERVKTAHKENIQRRLQEDMAEKKRREREEFEARRKAMKADAPPPGRFSAPASPTETEAPGMVDNLLEDIRRGFKMKKSPHGKTKTASPARKRDKRSHKRDPSENRERQVDRTQIVPQSLPVQRDRSSSVTSCTTDEDSSISIISQTSESDKSYTSAKDRKRERRSHKRDSSEDRESQSSDQGQGLLHVPRDRSSSITSCTTDEDSLSQSSECEKSYPSPKERAVISPEAMEYVVHQIQKLEITCADEENCQPPQQSQTEKDDAIPQPQKTGKSQEQPPTGDSLVEKPNKNEYVAKKIQADSQPEKTVAQLKGSDNKSQRDITDGKVSEAAQTKSDAKQHMGAKTGPGQKQASQEKVGSAEAMTLQSFAGQPKEASSTTSNVRRPRSRQQVLTELTMGMDTPPAIVTQGKHVDKRGVARPEHVAAQPKRKGSAAQPKSKEKLPEPTVILGEHTSLSRWPTSTSLPRDTKASRRQKRQQAEARAKAEAEGRTRQRHKSAPAERHRHQGSHRTLDSRERQRSVDERVEHHNKKAQRVLAQAESDYNIEQEPEVLQVRSGSSLGLSYTQDGGSIKHPSKGQLLPKSKKQALSLSPTTKQILEKGELPPLPDYASSMSDLPPLPDYIASMGELPPLPDYIDINAMGSLPPLPDYVDLGSVPNLQDSSQFQSDPAQARDRFRSQDSLHTHHDEVDAKCSTLLDPGHAQAKTSPHTQQHPSRGQSIPSHDQGHSRSRPLLDHLHAQAGPHLARSQPRHDTQSRSSRHSRRSRSRRGHPPTHGYARTTLPPQSVSVHAMSQLDQAHYADGTTSAKLDPVRASSHELGRADTEGSASQPQGAQQPKKDQPQRQVGPTRSSSEQFSDLDSRYELHRAATTEHIQGQAEMKSYPIRQSQSTIIDWKLQLPDSEENQPAEQERDGPDSSRDRRDSGSRPSTLSMRERRRSRGWNEDPSPYSLLQEKVQDAKGDVPSDVALAMSLFGPGDQPPPAQKPIEPPPRHRARNACSPPGSPFGLPDVNKIADAITCKQQ</sequence>
<feature type="compositionally biased region" description="Basic and acidic residues" evidence="1">
    <location>
        <begin position="2010"/>
        <end position="2024"/>
    </location>
</feature>
<evidence type="ECO:0000313" key="5">
    <source>
        <dbReference type="EMBL" id="CAH1267427.1"/>
    </source>
</evidence>
<dbReference type="PROSITE" id="PS51444">
    <property type="entry name" value="FH2"/>
    <property type="match status" value="1"/>
</dbReference>
<dbReference type="InterPro" id="IPR010472">
    <property type="entry name" value="FH3_dom"/>
</dbReference>
<feature type="compositionally biased region" description="Basic residues" evidence="1">
    <location>
        <begin position="1778"/>
        <end position="1794"/>
    </location>
</feature>
<dbReference type="PROSITE" id="PS51082">
    <property type="entry name" value="WH2"/>
    <property type="match status" value="1"/>
</dbReference>
<dbReference type="InterPro" id="IPR003124">
    <property type="entry name" value="WH2_dom"/>
</dbReference>
<dbReference type="Gene3D" id="1.25.10.10">
    <property type="entry name" value="Leucine-rich Repeat Variant"/>
    <property type="match status" value="1"/>
</dbReference>
<dbReference type="SMART" id="SM01140">
    <property type="entry name" value="Drf_GBD"/>
    <property type="match status" value="1"/>
</dbReference>
<feature type="compositionally biased region" description="Basic and acidic residues" evidence="1">
    <location>
        <begin position="1455"/>
        <end position="1464"/>
    </location>
</feature>
<feature type="compositionally biased region" description="Basic and acidic residues" evidence="1">
    <location>
        <begin position="1796"/>
        <end position="1812"/>
    </location>
</feature>
<dbReference type="InterPro" id="IPR042201">
    <property type="entry name" value="FH2_Formin_sf"/>
</dbReference>
<feature type="compositionally biased region" description="Basic and acidic residues" evidence="1">
    <location>
        <begin position="1600"/>
        <end position="1613"/>
    </location>
</feature>
<feature type="domain" description="GBD/FH3" evidence="3">
    <location>
        <begin position="1"/>
        <end position="327"/>
    </location>
</feature>
<proteinExistence type="predicted"/>
<feature type="region of interest" description="Disordered" evidence="1">
    <location>
        <begin position="2257"/>
        <end position="2296"/>
    </location>
</feature>
<dbReference type="GO" id="GO:0031267">
    <property type="term" value="F:small GTPase binding"/>
    <property type="evidence" value="ECO:0007669"/>
    <property type="project" value="InterPro"/>
</dbReference>
<feature type="compositionally biased region" description="Polar residues" evidence="1">
    <location>
        <begin position="1650"/>
        <end position="1679"/>
    </location>
</feature>
<feature type="region of interest" description="Disordered" evidence="1">
    <location>
        <begin position="1360"/>
        <end position="1510"/>
    </location>
</feature>
<dbReference type="GO" id="GO:0003779">
    <property type="term" value="F:actin binding"/>
    <property type="evidence" value="ECO:0007669"/>
    <property type="project" value="InterPro"/>
</dbReference>
<dbReference type="Pfam" id="PF06367">
    <property type="entry name" value="Drf_FH3"/>
    <property type="match status" value="1"/>
</dbReference>
<gene>
    <name evidence="5" type="primary">INF2</name>
    <name evidence="5" type="ORF">BLAG_LOCUS20787</name>
</gene>
<evidence type="ECO:0000259" key="3">
    <source>
        <dbReference type="PROSITE" id="PS51232"/>
    </source>
</evidence>
<dbReference type="SMART" id="SM00498">
    <property type="entry name" value="FH2"/>
    <property type="match status" value="1"/>
</dbReference>
<dbReference type="Gene3D" id="1.20.58.2220">
    <property type="entry name" value="Formin, FH2 domain"/>
    <property type="match status" value="1"/>
</dbReference>
<dbReference type="InterPro" id="IPR015425">
    <property type="entry name" value="FH2_Formin"/>
</dbReference>
<feature type="compositionally biased region" description="Basic and acidic residues" evidence="1">
    <location>
        <begin position="1957"/>
        <end position="1977"/>
    </location>
</feature>
<dbReference type="PANTHER" id="PTHR46345:SF8">
    <property type="entry name" value="FORMIN 3, ISOFORM B"/>
    <property type="match status" value="1"/>
</dbReference>
<feature type="region of interest" description="Disordered" evidence="1">
    <location>
        <begin position="1532"/>
        <end position="1901"/>
    </location>
</feature>
<evidence type="ECO:0000259" key="4">
    <source>
        <dbReference type="PROSITE" id="PS51444"/>
    </source>
</evidence>
<dbReference type="SUPFAM" id="SSF101447">
    <property type="entry name" value="Formin homology 2 domain (FH2 domain)"/>
    <property type="match status" value="1"/>
</dbReference>
<dbReference type="SMART" id="SM01139">
    <property type="entry name" value="Drf_FH3"/>
    <property type="match status" value="1"/>
</dbReference>
<feature type="compositionally biased region" description="Polar residues" evidence="1">
    <location>
        <begin position="1739"/>
        <end position="1751"/>
    </location>
</feature>
<dbReference type="Pfam" id="PF06371">
    <property type="entry name" value="Drf_GBD"/>
    <property type="match status" value="1"/>
</dbReference>
<reference evidence="5" key="1">
    <citation type="submission" date="2022-01" db="EMBL/GenBank/DDBJ databases">
        <authorList>
            <person name="Braso-Vives M."/>
        </authorList>
    </citation>
    <scope>NUCLEOTIDE SEQUENCE</scope>
</reference>
<dbReference type="Pfam" id="PF02181">
    <property type="entry name" value="FH2"/>
    <property type="match status" value="1"/>
</dbReference>
<feature type="compositionally biased region" description="Basic residues" evidence="1">
    <location>
        <begin position="2044"/>
        <end position="2058"/>
    </location>
</feature>
<feature type="compositionally biased region" description="Basic and acidic residues" evidence="1">
    <location>
        <begin position="1435"/>
        <end position="1446"/>
    </location>
</feature>
<dbReference type="InterPro" id="IPR011989">
    <property type="entry name" value="ARM-like"/>
</dbReference>
<feature type="domain" description="FH2" evidence="4">
    <location>
        <begin position="932"/>
        <end position="1316"/>
    </location>
</feature>
<feature type="compositionally biased region" description="Polar residues" evidence="1">
    <location>
        <begin position="1990"/>
        <end position="2008"/>
    </location>
</feature>
<dbReference type="PANTHER" id="PTHR46345">
    <property type="entry name" value="INVERTED FORMIN-2"/>
    <property type="match status" value="1"/>
</dbReference>
<dbReference type="InterPro" id="IPR014768">
    <property type="entry name" value="GBD/FH3_dom"/>
</dbReference>
<feature type="compositionally biased region" description="Basic and acidic residues" evidence="1">
    <location>
        <begin position="1763"/>
        <end position="1777"/>
    </location>
</feature>
<feature type="compositionally biased region" description="Polar residues" evidence="1">
    <location>
        <begin position="1943"/>
        <end position="1955"/>
    </location>
</feature>
<feature type="region of interest" description="Disordered" evidence="1">
    <location>
        <begin position="1926"/>
        <end position="2235"/>
    </location>
</feature>
<accession>A0A8K0A1X7</accession>
<feature type="domain" description="WH2" evidence="2">
    <location>
        <begin position="1348"/>
        <end position="1365"/>
    </location>
</feature>
<feature type="compositionally biased region" description="Basic and acidic residues" evidence="1">
    <location>
        <begin position="1498"/>
        <end position="1510"/>
    </location>
</feature>
<feature type="compositionally biased region" description="Basic and acidic residues" evidence="1">
    <location>
        <begin position="2195"/>
        <end position="2211"/>
    </location>
</feature>
<dbReference type="InterPro" id="IPR010473">
    <property type="entry name" value="GTPase-bd"/>
</dbReference>
<feature type="compositionally biased region" description="Polar residues" evidence="1">
    <location>
        <begin position="2129"/>
        <end position="2144"/>
    </location>
</feature>
<feature type="compositionally biased region" description="Basic and acidic residues" evidence="1">
    <location>
        <begin position="2101"/>
        <end position="2110"/>
    </location>
</feature>
<dbReference type="InterPro" id="IPR016024">
    <property type="entry name" value="ARM-type_fold"/>
</dbReference>
<feature type="region of interest" description="Disordered" evidence="1">
    <location>
        <begin position="874"/>
        <end position="919"/>
    </location>
</feature>
<dbReference type="GO" id="GO:0030036">
    <property type="term" value="P:actin cytoskeleton organization"/>
    <property type="evidence" value="ECO:0007669"/>
    <property type="project" value="InterPro"/>
</dbReference>
<evidence type="ECO:0000259" key="2">
    <source>
        <dbReference type="PROSITE" id="PS51082"/>
    </source>
</evidence>
<dbReference type="OrthoDB" id="26518at2759"/>
<dbReference type="SUPFAM" id="SSF48371">
    <property type="entry name" value="ARM repeat"/>
    <property type="match status" value="1"/>
</dbReference>
<feature type="compositionally biased region" description="Basic and acidic residues" evidence="1">
    <location>
        <begin position="1386"/>
        <end position="1397"/>
    </location>
</feature>
<feature type="compositionally biased region" description="Polar residues" evidence="1">
    <location>
        <begin position="1481"/>
        <end position="1497"/>
    </location>
</feature>
<feature type="compositionally biased region" description="Basic and acidic residues" evidence="1">
    <location>
        <begin position="2145"/>
        <end position="2156"/>
    </location>
</feature>
<feature type="compositionally biased region" description="Basic and acidic residues" evidence="1">
    <location>
        <begin position="1570"/>
        <end position="1585"/>
    </location>
</feature>
<feature type="region of interest" description="Disordered" evidence="1">
    <location>
        <begin position="1304"/>
        <end position="1347"/>
    </location>
</feature>
<organism evidence="5 6">
    <name type="scientific">Branchiostoma lanceolatum</name>
    <name type="common">Common lancelet</name>
    <name type="synonym">Amphioxus lanceolatum</name>
    <dbReference type="NCBI Taxonomy" id="7740"/>
    <lineage>
        <taxon>Eukaryota</taxon>
        <taxon>Metazoa</taxon>
        <taxon>Chordata</taxon>
        <taxon>Cephalochordata</taxon>
        <taxon>Leptocardii</taxon>
        <taxon>Amphioxiformes</taxon>
        <taxon>Branchiostomatidae</taxon>
        <taxon>Branchiostoma</taxon>
    </lineage>
</organism>
<feature type="compositionally biased region" description="Polar residues" evidence="1">
    <location>
        <begin position="1554"/>
        <end position="1566"/>
    </location>
</feature>
<evidence type="ECO:0000256" key="1">
    <source>
        <dbReference type="SAM" id="MobiDB-lite"/>
    </source>
</evidence>
<keyword evidence="6" id="KW-1185">Reference proteome</keyword>
<protein>
    <submittedName>
        <fullName evidence="5">INF2 protein</fullName>
    </submittedName>
</protein>
<feature type="compositionally biased region" description="Basic residues" evidence="1">
    <location>
        <begin position="1360"/>
        <end position="1385"/>
    </location>
</feature>
<feature type="compositionally biased region" description="Basic and acidic residues" evidence="1">
    <location>
        <begin position="1304"/>
        <end position="1325"/>
    </location>
</feature>
<dbReference type="PROSITE" id="PS51232">
    <property type="entry name" value="GBD_FH3"/>
    <property type="match status" value="1"/>
</dbReference>
<evidence type="ECO:0000313" key="6">
    <source>
        <dbReference type="Proteomes" id="UP000838412"/>
    </source>
</evidence>
<feature type="compositionally biased region" description="Pro residues" evidence="1">
    <location>
        <begin position="901"/>
        <end position="915"/>
    </location>
</feature>
<feature type="compositionally biased region" description="Polar residues" evidence="1">
    <location>
        <begin position="1872"/>
        <end position="1882"/>
    </location>
</feature>
<feature type="compositionally biased region" description="Pro residues" evidence="1">
    <location>
        <begin position="2264"/>
        <end position="2275"/>
    </location>
</feature>
<dbReference type="Proteomes" id="UP000838412">
    <property type="component" value="Chromosome 6"/>
</dbReference>
<feature type="compositionally biased region" description="Polar residues" evidence="1">
    <location>
        <begin position="1841"/>
        <end position="1854"/>
    </location>
</feature>
<feature type="compositionally biased region" description="Polar residues" evidence="1">
    <location>
        <begin position="2112"/>
        <end position="2121"/>
    </location>
</feature>